<dbReference type="PANTHER" id="PTHR33337:SF33">
    <property type="entry name" value="CENP-V_GFA DOMAIN-CONTAINING PROTEIN"/>
    <property type="match status" value="1"/>
</dbReference>
<dbReference type="InterPro" id="IPR006913">
    <property type="entry name" value="CENP-V/GFA"/>
</dbReference>
<comment type="similarity">
    <text evidence="1">Belongs to the Gfa family.</text>
</comment>
<evidence type="ECO:0000313" key="6">
    <source>
        <dbReference type="EMBL" id="MBC5765459.1"/>
    </source>
</evidence>
<keyword evidence="4" id="KW-0456">Lyase</keyword>
<evidence type="ECO:0000256" key="4">
    <source>
        <dbReference type="ARBA" id="ARBA00023239"/>
    </source>
</evidence>
<reference evidence="6" key="1">
    <citation type="submission" date="2020-08" db="EMBL/GenBank/DDBJ databases">
        <title>Ramlibacter sp. GTP1 16S ribosomal RNA gene genome sequencing and assembly.</title>
        <authorList>
            <person name="Kang M."/>
        </authorList>
    </citation>
    <scope>NUCLEOTIDE SEQUENCE</scope>
    <source>
        <strain evidence="6">GTP1</strain>
    </source>
</reference>
<gene>
    <name evidence="6" type="ORF">H8R02_13405</name>
</gene>
<dbReference type="PANTHER" id="PTHR33337">
    <property type="entry name" value="GFA DOMAIN-CONTAINING PROTEIN"/>
    <property type="match status" value="1"/>
</dbReference>
<organism evidence="6 7">
    <name type="scientific">Ramlibacter albus</name>
    <dbReference type="NCBI Taxonomy" id="2079448"/>
    <lineage>
        <taxon>Bacteria</taxon>
        <taxon>Pseudomonadati</taxon>
        <taxon>Pseudomonadota</taxon>
        <taxon>Betaproteobacteria</taxon>
        <taxon>Burkholderiales</taxon>
        <taxon>Comamonadaceae</taxon>
        <taxon>Ramlibacter</taxon>
    </lineage>
</organism>
<keyword evidence="7" id="KW-1185">Reference proteome</keyword>
<evidence type="ECO:0000313" key="7">
    <source>
        <dbReference type="Proteomes" id="UP000596827"/>
    </source>
</evidence>
<protein>
    <submittedName>
        <fullName evidence="6">GFA family protein</fullName>
    </submittedName>
</protein>
<feature type="domain" description="CENP-V/GFA" evidence="5">
    <location>
        <begin position="10"/>
        <end position="122"/>
    </location>
</feature>
<dbReference type="Pfam" id="PF04828">
    <property type="entry name" value="GFA"/>
    <property type="match status" value="1"/>
</dbReference>
<dbReference type="Gene3D" id="3.90.1590.10">
    <property type="entry name" value="glutathione-dependent formaldehyde- activating enzyme (gfa)"/>
    <property type="match status" value="1"/>
</dbReference>
<dbReference type="GO" id="GO:0016846">
    <property type="term" value="F:carbon-sulfur lyase activity"/>
    <property type="evidence" value="ECO:0007669"/>
    <property type="project" value="InterPro"/>
</dbReference>
<evidence type="ECO:0000256" key="2">
    <source>
        <dbReference type="ARBA" id="ARBA00022723"/>
    </source>
</evidence>
<dbReference type="Proteomes" id="UP000596827">
    <property type="component" value="Unassembled WGS sequence"/>
</dbReference>
<dbReference type="EMBL" id="JACORU010000004">
    <property type="protein sequence ID" value="MBC5765459.1"/>
    <property type="molecule type" value="Genomic_DNA"/>
</dbReference>
<proteinExistence type="inferred from homology"/>
<dbReference type="AlphaFoldDB" id="A0A923M9Y0"/>
<dbReference type="SUPFAM" id="SSF51316">
    <property type="entry name" value="Mss4-like"/>
    <property type="match status" value="1"/>
</dbReference>
<dbReference type="PROSITE" id="PS51891">
    <property type="entry name" value="CENP_V_GFA"/>
    <property type="match status" value="1"/>
</dbReference>
<evidence type="ECO:0000259" key="5">
    <source>
        <dbReference type="PROSITE" id="PS51891"/>
    </source>
</evidence>
<comment type="caution">
    <text evidence="6">The sequence shown here is derived from an EMBL/GenBank/DDBJ whole genome shotgun (WGS) entry which is preliminary data.</text>
</comment>
<dbReference type="RefSeq" id="WP_187081929.1">
    <property type="nucleotide sequence ID" value="NZ_JACORU010000004.1"/>
</dbReference>
<dbReference type="InterPro" id="IPR011057">
    <property type="entry name" value="Mss4-like_sf"/>
</dbReference>
<dbReference type="GO" id="GO:0046872">
    <property type="term" value="F:metal ion binding"/>
    <property type="evidence" value="ECO:0007669"/>
    <property type="project" value="UniProtKB-KW"/>
</dbReference>
<keyword evidence="2" id="KW-0479">Metal-binding</keyword>
<name>A0A923M9Y0_9BURK</name>
<keyword evidence="3" id="KW-0862">Zinc</keyword>
<sequence>MSAEVSAFPAEGGCDCRHVRYRMMTRPLYVHCCHCRWCQRETGASFALNAMIEADRVQLLSGEVELVDTPSDSGKGQKIARCPRCRIAVWSHYSGAGPSVNFMRVGTLDNPDLLPPDIHIYTSTKQPWVVLPEGANAVPEFYELNEHWPKESLERREILKAKQRKQ</sequence>
<accession>A0A923M9Y0</accession>
<evidence type="ECO:0000256" key="3">
    <source>
        <dbReference type="ARBA" id="ARBA00022833"/>
    </source>
</evidence>
<evidence type="ECO:0000256" key="1">
    <source>
        <dbReference type="ARBA" id="ARBA00005495"/>
    </source>
</evidence>